<reference evidence="1" key="1">
    <citation type="submission" date="2020-01" db="EMBL/GenBank/DDBJ databases">
        <title>Insect and environment-associated Actinomycetes.</title>
        <authorList>
            <person name="Currrie C."/>
            <person name="Chevrette M."/>
            <person name="Carlson C."/>
            <person name="Stubbendieck R."/>
            <person name="Wendt-Pienkowski E."/>
        </authorList>
    </citation>
    <scope>NUCLEOTIDE SEQUENCE</scope>
    <source>
        <strain evidence="1">SID505</strain>
    </source>
</reference>
<name>A0A6G3SJ58_STRAQ</name>
<organism evidence="1">
    <name type="scientific">Streptomyces anulatus</name>
    <name type="common">Streptomyces chrysomallus</name>
    <dbReference type="NCBI Taxonomy" id="1892"/>
    <lineage>
        <taxon>Bacteria</taxon>
        <taxon>Bacillati</taxon>
        <taxon>Actinomycetota</taxon>
        <taxon>Actinomycetes</taxon>
        <taxon>Kitasatosporales</taxon>
        <taxon>Streptomycetaceae</taxon>
        <taxon>Streptomyces</taxon>
    </lineage>
</organism>
<sequence>MQMAEAFWTVERYDDGSYTLWTYSGDGQSWASADYEPGAESCELVQSGPRRFWDATEAAHAWWDAQGRPDFERFGLTVSREGQRAWLDSPDNPVPVVR</sequence>
<accession>A0A6G3SJ58</accession>
<dbReference type="EMBL" id="JAAGMK010000070">
    <property type="protein sequence ID" value="NEB83047.1"/>
    <property type="molecule type" value="Genomic_DNA"/>
</dbReference>
<dbReference type="AlphaFoldDB" id="A0A6G3SJ58"/>
<protein>
    <submittedName>
        <fullName evidence="1">Uncharacterized protein</fullName>
    </submittedName>
</protein>
<gene>
    <name evidence="1" type="ORF">G3I43_02405</name>
</gene>
<dbReference type="RefSeq" id="WP_164256465.1">
    <property type="nucleotide sequence ID" value="NZ_JAAGMK010000070.1"/>
</dbReference>
<comment type="caution">
    <text evidence="1">The sequence shown here is derived from an EMBL/GenBank/DDBJ whole genome shotgun (WGS) entry which is preliminary data.</text>
</comment>
<evidence type="ECO:0000313" key="1">
    <source>
        <dbReference type="EMBL" id="NEB83047.1"/>
    </source>
</evidence>
<proteinExistence type="predicted"/>